<dbReference type="PANTHER" id="PTHR42929:SF1">
    <property type="entry name" value="INNER MEMBRANE ABC TRANSPORTER PERMEASE PROTEIN YDCU-RELATED"/>
    <property type="match status" value="1"/>
</dbReference>
<dbReference type="Pfam" id="PF00528">
    <property type="entry name" value="BPD_transp_1"/>
    <property type="match status" value="1"/>
</dbReference>
<feature type="transmembrane region" description="Helical" evidence="8">
    <location>
        <begin position="94"/>
        <end position="118"/>
    </location>
</feature>
<comment type="subcellular location">
    <subcellularLocation>
        <location evidence="1 8">Cell membrane</location>
        <topology evidence="1 8">Multi-pass membrane protein</topology>
    </subcellularLocation>
</comment>
<evidence type="ECO:0000259" key="9">
    <source>
        <dbReference type="PROSITE" id="PS50928"/>
    </source>
</evidence>
<keyword evidence="4" id="KW-1003">Cell membrane</keyword>
<evidence type="ECO:0000256" key="2">
    <source>
        <dbReference type="ARBA" id="ARBA00007069"/>
    </source>
</evidence>
<proteinExistence type="inferred from homology"/>
<evidence type="ECO:0000256" key="8">
    <source>
        <dbReference type="RuleBase" id="RU363032"/>
    </source>
</evidence>
<evidence type="ECO:0000256" key="1">
    <source>
        <dbReference type="ARBA" id="ARBA00004651"/>
    </source>
</evidence>
<gene>
    <name evidence="10" type="ORF">LKD32_03030</name>
</gene>
<dbReference type="InterPro" id="IPR035906">
    <property type="entry name" value="MetI-like_sf"/>
</dbReference>
<keyword evidence="3 8" id="KW-0813">Transport</keyword>
<evidence type="ECO:0000256" key="4">
    <source>
        <dbReference type="ARBA" id="ARBA00022475"/>
    </source>
</evidence>
<feature type="transmembrane region" description="Helical" evidence="8">
    <location>
        <begin position="146"/>
        <end position="167"/>
    </location>
</feature>
<feature type="transmembrane region" description="Helical" evidence="8">
    <location>
        <begin position="193"/>
        <end position="217"/>
    </location>
</feature>
<dbReference type="EMBL" id="JAJEPU010000005">
    <property type="protein sequence ID" value="MCC2163866.1"/>
    <property type="molecule type" value="Genomic_DNA"/>
</dbReference>
<dbReference type="InterPro" id="IPR000515">
    <property type="entry name" value="MetI-like"/>
</dbReference>
<keyword evidence="7 8" id="KW-0472">Membrane</keyword>
<dbReference type="CDD" id="cd06261">
    <property type="entry name" value="TM_PBP2"/>
    <property type="match status" value="1"/>
</dbReference>
<reference evidence="10" key="1">
    <citation type="submission" date="2021-10" db="EMBL/GenBank/DDBJ databases">
        <title>Anaerobic single-cell dispensing facilitates the cultivation of human gut bacteria.</title>
        <authorList>
            <person name="Afrizal A."/>
        </authorList>
    </citation>
    <scope>NUCLEOTIDE SEQUENCE</scope>
    <source>
        <strain evidence="10">CLA-AA-H274</strain>
    </source>
</reference>
<dbReference type="Gene3D" id="1.10.3720.10">
    <property type="entry name" value="MetI-like"/>
    <property type="match status" value="1"/>
</dbReference>
<evidence type="ECO:0000256" key="5">
    <source>
        <dbReference type="ARBA" id="ARBA00022692"/>
    </source>
</evidence>
<comment type="caution">
    <text evidence="10">The sequence shown here is derived from an EMBL/GenBank/DDBJ whole genome shotgun (WGS) entry which is preliminary data.</text>
</comment>
<keyword evidence="6 8" id="KW-1133">Transmembrane helix</keyword>
<dbReference type="Proteomes" id="UP001198962">
    <property type="component" value="Unassembled WGS sequence"/>
</dbReference>
<dbReference type="PROSITE" id="PS50928">
    <property type="entry name" value="ABC_TM1"/>
    <property type="match status" value="1"/>
</dbReference>
<organism evidence="10 11">
    <name type="scientific">Brotaphodocola catenula</name>
    <dbReference type="NCBI Taxonomy" id="2885361"/>
    <lineage>
        <taxon>Bacteria</taxon>
        <taxon>Bacillati</taxon>
        <taxon>Bacillota</taxon>
        <taxon>Clostridia</taxon>
        <taxon>Lachnospirales</taxon>
        <taxon>Lachnospiraceae</taxon>
        <taxon>Brotaphodocola</taxon>
    </lineage>
</organism>
<comment type="similarity">
    <text evidence="2">Belongs to the binding-protein-dependent transport system permease family. CysTW subfamily.</text>
</comment>
<protein>
    <submittedName>
        <fullName evidence="10">ABC transporter permease</fullName>
    </submittedName>
</protein>
<evidence type="ECO:0000313" key="11">
    <source>
        <dbReference type="Proteomes" id="UP001198962"/>
    </source>
</evidence>
<dbReference type="SUPFAM" id="SSF161098">
    <property type="entry name" value="MetI-like"/>
    <property type="match status" value="1"/>
</dbReference>
<dbReference type="GO" id="GO:0055085">
    <property type="term" value="P:transmembrane transport"/>
    <property type="evidence" value="ECO:0007669"/>
    <property type="project" value="InterPro"/>
</dbReference>
<evidence type="ECO:0000256" key="7">
    <source>
        <dbReference type="ARBA" id="ARBA00023136"/>
    </source>
</evidence>
<dbReference type="GO" id="GO:0005886">
    <property type="term" value="C:plasma membrane"/>
    <property type="evidence" value="ECO:0007669"/>
    <property type="project" value="UniProtKB-SubCell"/>
</dbReference>
<evidence type="ECO:0000256" key="6">
    <source>
        <dbReference type="ARBA" id="ARBA00022989"/>
    </source>
</evidence>
<name>A0AAE3ALK5_9FIRM</name>
<keyword evidence="11" id="KW-1185">Reference proteome</keyword>
<feature type="transmembrane region" description="Helical" evidence="8">
    <location>
        <begin position="248"/>
        <end position="269"/>
    </location>
</feature>
<sequence length="277" mass="30392">MLEKKTKIYLLFILPGCLFLAVFMLIPLFSLIFKTFFDESGAFSLANYFTLLQSTYFQQVFWRSIRLSLISTIVCAGLGFPTAYYISKYSKNKGVLMALAVFPMFTSPVIRSFSWMVILGKKGIVNQMLVSTGLIHKPISLLYNEFSMVVGFIQLFLPLMILSLIGVMDNISEDLNLAAGSLGASKMATFRHVVLPLSIPGLVTGSVLVFTGCLTAYTTPQLLGGTDTRVLATMIYQQAMSLGDWTQASVVAVVMIVVTILVSSGINAISRKLNPTI</sequence>
<evidence type="ECO:0000313" key="10">
    <source>
        <dbReference type="EMBL" id="MCC2163866.1"/>
    </source>
</evidence>
<dbReference type="AlphaFoldDB" id="A0AAE3ALK5"/>
<evidence type="ECO:0000256" key="3">
    <source>
        <dbReference type="ARBA" id="ARBA00022448"/>
    </source>
</evidence>
<keyword evidence="5 8" id="KW-0812">Transmembrane</keyword>
<feature type="transmembrane region" description="Helical" evidence="8">
    <location>
        <begin position="9"/>
        <end position="33"/>
    </location>
</feature>
<feature type="transmembrane region" description="Helical" evidence="8">
    <location>
        <begin position="65"/>
        <end position="87"/>
    </location>
</feature>
<feature type="domain" description="ABC transmembrane type-1" evidence="9">
    <location>
        <begin position="61"/>
        <end position="266"/>
    </location>
</feature>
<dbReference type="RefSeq" id="WP_308450637.1">
    <property type="nucleotide sequence ID" value="NZ_JAJEPU010000005.1"/>
</dbReference>
<dbReference type="PANTHER" id="PTHR42929">
    <property type="entry name" value="INNER MEMBRANE ABC TRANSPORTER PERMEASE PROTEIN YDCU-RELATED-RELATED"/>
    <property type="match status" value="1"/>
</dbReference>
<accession>A0AAE3ALK5</accession>